<dbReference type="InterPro" id="IPR001138">
    <property type="entry name" value="Zn2Cys6_DnaBD"/>
</dbReference>
<dbReference type="PANTHER" id="PTHR47431">
    <property type="entry name" value="ZN(II)2CYS6 TRANSCRIPTION FACTOR (EUROFUNG)-RELATED"/>
    <property type="match status" value="1"/>
</dbReference>
<evidence type="ECO:0000259" key="6">
    <source>
        <dbReference type="PROSITE" id="PS50048"/>
    </source>
</evidence>
<evidence type="ECO:0000256" key="5">
    <source>
        <dbReference type="SAM" id="MobiDB-lite"/>
    </source>
</evidence>
<dbReference type="EMBL" id="JBFTWV010000148">
    <property type="protein sequence ID" value="KAL2785301.1"/>
    <property type="molecule type" value="Genomic_DNA"/>
</dbReference>
<dbReference type="CDD" id="cd12148">
    <property type="entry name" value="fungal_TF_MHR"/>
    <property type="match status" value="1"/>
</dbReference>
<sequence>MPSSRPVKLACLVCRASKIRCDGRNPCSNCSIHNEHCRYEPSRRGGARRGPLAAQELARKRAQRVSRPPSATESRRDQEHPYWTPSDPGPAPLLSPSPIESGPHLDISLPGLFSGDAQEPPEANIDVLSPTIRTYGCDKDLLNAYYIFIHPYFPLLPPPVSSQYEDKYMALNIHSPYPDASTLPYWPTSPLGLALAAMLAPIPPQTSAQPKDDCAAAIRRAHSDLYASSALESLQDALDTCFPGDRTDCSRSTLHPEIPKRIEPILALALLSLYDCCQRGSVPRMRTWANQALTSAMDLSLHVESPDIGCLDAHRRCWWATLFLVYQSSILNGSDPIITFDDHRITTMFPEFRGCREPWPLVVNAQVALLRSCSIARSLIRGTMTSSTTRDIQDLEAYILNLASEVDRFRCVTHYQGTEADASRNLWAISNALIHTARLTLYRIHAFSDHPLFHGNPCDFLATHTSSSHTARELRLSPTRLAEINSVFPCTEQAAVQICLQSALVISRVFRRLPSPNPLYSDDVDVGITSPRILSRSKDLGSPRSVPYMVVFEMQSFYVLATLLGRVHAAMCSGTMGNYAYLLPRAIVVTAVQDAERLVEELKCGFEALGDSIRADAVFDGVGSMAREVEGALESMVMD</sequence>
<dbReference type="Gene3D" id="4.10.240.10">
    <property type="entry name" value="Zn(2)-C6 fungal-type DNA-binding domain"/>
    <property type="match status" value="1"/>
</dbReference>
<feature type="domain" description="Zn(2)-C6 fungal-type" evidence="6">
    <location>
        <begin position="10"/>
        <end position="39"/>
    </location>
</feature>
<dbReference type="Pfam" id="PF00172">
    <property type="entry name" value="Zn_clus"/>
    <property type="match status" value="1"/>
</dbReference>
<keyword evidence="3" id="KW-0804">Transcription</keyword>
<dbReference type="PROSITE" id="PS00463">
    <property type="entry name" value="ZN2_CY6_FUNGAL_1"/>
    <property type="match status" value="1"/>
</dbReference>
<dbReference type="PROSITE" id="PS50048">
    <property type="entry name" value="ZN2_CY6_FUNGAL_2"/>
    <property type="match status" value="1"/>
</dbReference>
<accession>A0ABR4FPV1</accession>
<protein>
    <submittedName>
        <fullName evidence="7">Zn(II)2Cys6 transcription factor</fullName>
    </submittedName>
</protein>
<evidence type="ECO:0000256" key="4">
    <source>
        <dbReference type="ARBA" id="ARBA00023242"/>
    </source>
</evidence>
<keyword evidence="1" id="KW-0805">Transcription regulation</keyword>
<keyword evidence="4" id="KW-0539">Nucleus</keyword>
<evidence type="ECO:0000256" key="2">
    <source>
        <dbReference type="ARBA" id="ARBA00023125"/>
    </source>
</evidence>
<dbReference type="PANTHER" id="PTHR47431:SF5">
    <property type="entry name" value="ZN(II)2CYS6 TRANSCRIPTION FACTOR (EUROFUNG)"/>
    <property type="match status" value="1"/>
</dbReference>
<organism evidence="7 8">
    <name type="scientific">Aspergillus keveii</name>
    <dbReference type="NCBI Taxonomy" id="714993"/>
    <lineage>
        <taxon>Eukaryota</taxon>
        <taxon>Fungi</taxon>
        <taxon>Dikarya</taxon>
        <taxon>Ascomycota</taxon>
        <taxon>Pezizomycotina</taxon>
        <taxon>Eurotiomycetes</taxon>
        <taxon>Eurotiomycetidae</taxon>
        <taxon>Eurotiales</taxon>
        <taxon>Aspergillaceae</taxon>
        <taxon>Aspergillus</taxon>
        <taxon>Aspergillus subgen. Nidulantes</taxon>
    </lineage>
</organism>
<evidence type="ECO:0000313" key="8">
    <source>
        <dbReference type="Proteomes" id="UP001610563"/>
    </source>
</evidence>
<evidence type="ECO:0000313" key="7">
    <source>
        <dbReference type="EMBL" id="KAL2785301.1"/>
    </source>
</evidence>
<dbReference type="Proteomes" id="UP001610563">
    <property type="component" value="Unassembled WGS sequence"/>
</dbReference>
<comment type="caution">
    <text evidence="7">The sequence shown here is derived from an EMBL/GenBank/DDBJ whole genome shotgun (WGS) entry which is preliminary data.</text>
</comment>
<reference evidence="7 8" key="1">
    <citation type="submission" date="2024-07" db="EMBL/GenBank/DDBJ databases">
        <title>Section-level genome sequencing and comparative genomics of Aspergillus sections Usti and Cavernicolus.</title>
        <authorList>
            <consortium name="Lawrence Berkeley National Laboratory"/>
            <person name="Nybo J.L."/>
            <person name="Vesth T.C."/>
            <person name="Theobald S."/>
            <person name="Frisvad J.C."/>
            <person name="Larsen T.O."/>
            <person name="Kjaerboelling I."/>
            <person name="Rothschild-Mancinelli K."/>
            <person name="Lyhne E.K."/>
            <person name="Kogle M.E."/>
            <person name="Barry K."/>
            <person name="Clum A."/>
            <person name="Na H."/>
            <person name="Ledsgaard L."/>
            <person name="Lin J."/>
            <person name="Lipzen A."/>
            <person name="Kuo A."/>
            <person name="Riley R."/>
            <person name="Mondo S."/>
            <person name="Labutti K."/>
            <person name="Haridas S."/>
            <person name="Pangalinan J."/>
            <person name="Salamov A.A."/>
            <person name="Simmons B.A."/>
            <person name="Magnuson J.K."/>
            <person name="Chen J."/>
            <person name="Drula E."/>
            <person name="Henrissat B."/>
            <person name="Wiebenga A."/>
            <person name="Lubbers R.J."/>
            <person name="Gomes A.C."/>
            <person name="Makela M.R."/>
            <person name="Stajich J."/>
            <person name="Grigoriev I.V."/>
            <person name="Mortensen U.H."/>
            <person name="De Vries R.P."/>
            <person name="Baker S.E."/>
            <person name="Andersen M.R."/>
        </authorList>
    </citation>
    <scope>NUCLEOTIDE SEQUENCE [LARGE SCALE GENOMIC DNA]</scope>
    <source>
        <strain evidence="7 8">CBS 209.92</strain>
    </source>
</reference>
<keyword evidence="2" id="KW-0238">DNA-binding</keyword>
<name>A0ABR4FPV1_9EURO</name>
<dbReference type="SUPFAM" id="SSF57701">
    <property type="entry name" value="Zn2/Cys6 DNA-binding domain"/>
    <property type="match status" value="1"/>
</dbReference>
<keyword evidence="8" id="KW-1185">Reference proteome</keyword>
<dbReference type="SMART" id="SM00066">
    <property type="entry name" value="GAL4"/>
    <property type="match status" value="1"/>
</dbReference>
<evidence type="ECO:0000256" key="1">
    <source>
        <dbReference type="ARBA" id="ARBA00023015"/>
    </source>
</evidence>
<dbReference type="InterPro" id="IPR036864">
    <property type="entry name" value="Zn2-C6_fun-type_DNA-bd_sf"/>
</dbReference>
<evidence type="ECO:0000256" key="3">
    <source>
        <dbReference type="ARBA" id="ARBA00023163"/>
    </source>
</evidence>
<dbReference type="CDD" id="cd00067">
    <property type="entry name" value="GAL4"/>
    <property type="match status" value="1"/>
</dbReference>
<feature type="region of interest" description="Disordered" evidence="5">
    <location>
        <begin position="39"/>
        <end position="100"/>
    </location>
</feature>
<proteinExistence type="predicted"/>
<gene>
    <name evidence="7" type="ORF">BJX66DRAFT_315073</name>
</gene>